<proteinExistence type="inferred from homology"/>
<feature type="coiled-coil region" evidence="6">
    <location>
        <begin position="130"/>
        <end position="157"/>
    </location>
</feature>
<dbReference type="GO" id="GO:0005730">
    <property type="term" value="C:nucleolus"/>
    <property type="evidence" value="ECO:0007669"/>
    <property type="project" value="UniProtKB-SubCell"/>
</dbReference>
<evidence type="ECO:0000313" key="7">
    <source>
        <dbReference type="Proteomes" id="UP001652626"/>
    </source>
</evidence>
<evidence type="ECO:0000256" key="1">
    <source>
        <dbReference type="ARBA" id="ARBA00004604"/>
    </source>
</evidence>
<evidence type="ECO:0000256" key="6">
    <source>
        <dbReference type="SAM" id="Coils"/>
    </source>
</evidence>
<comment type="subcellular location">
    <subcellularLocation>
        <location evidence="1">Nucleus</location>
        <location evidence="1">Nucleolus</location>
    </subcellularLocation>
</comment>
<dbReference type="InterPro" id="IPR009668">
    <property type="entry name" value="RNA_pol-assoc_fac_A49-like"/>
</dbReference>
<dbReference type="PANTHER" id="PTHR14440">
    <property type="entry name" value="DNA-DIRECTED RNA POLYMERASE I SUBUNIT RPA49"/>
    <property type="match status" value="1"/>
</dbReference>
<gene>
    <name evidence="8" type="primary">LOC113391426</name>
</gene>
<dbReference type="Proteomes" id="UP001652626">
    <property type="component" value="Chromosome 31"/>
</dbReference>
<accession>A0A8B8HII4</accession>
<evidence type="ECO:0000313" key="8">
    <source>
        <dbReference type="RefSeq" id="XP_026483176.2"/>
    </source>
</evidence>
<name>A0A8B8HII4_VANTA</name>
<dbReference type="OrthoDB" id="277398at2759"/>
<sequence length="360" mass="40871">MTEIIIDDVYPKGSVYPMILNFQNGYTTDNFANQECILAENSVTNNKTLATEIDGLVYAGDEENEGLGKTFILARNKSTGKVRLIESGVVNVKPILKFDLNATHLQLETSHLELSRKFGSKKQKQRMEQREKLKVNIETVTEQMQNVTQEVTEENLDLSTYNNINNDDFYIPHINRTAEKVEHVYEIDKILSEEQYEKIHSELEGKDYTSDMIPLIKSMIYKKTLSPKLIVLAVYANSLLYLYTMMVKDITKKSFVACSTSVTLNNIILSNFLSMSHSKRTRPAPFKDKSLCHAIVFLLLINNLKLELESLCDALKLTPNTATLKVRVTGASVITSGNKKIVQLKLPLNKTGFKRRSTKF</sequence>
<dbReference type="GO" id="GO:0006351">
    <property type="term" value="P:DNA-templated transcription"/>
    <property type="evidence" value="ECO:0007669"/>
    <property type="project" value="InterPro"/>
</dbReference>
<dbReference type="OMA" id="IITYAHI"/>
<keyword evidence="6" id="KW-0175">Coiled coil</keyword>
<organism evidence="7 8">
    <name type="scientific">Vanessa tameamea</name>
    <name type="common">Kamehameha butterfly</name>
    <dbReference type="NCBI Taxonomy" id="334116"/>
    <lineage>
        <taxon>Eukaryota</taxon>
        <taxon>Metazoa</taxon>
        <taxon>Ecdysozoa</taxon>
        <taxon>Arthropoda</taxon>
        <taxon>Hexapoda</taxon>
        <taxon>Insecta</taxon>
        <taxon>Pterygota</taxon>
        <taxon>Neoptera</taxon>
        <taxon>Endopterygota</taxon>
        <taxon>Lepidoptera</taxon>
        <taxon>Glossata</taxon>
        <taxon>Ditrysia</taxon>
        <taxon>Papilionoidea</taxon>
        <taxon>Nymphalidae</taxon>
        <taxon>Nymphalinae</taxon>
        <taxon>Vanessa</taxon>
    </lineage>
</organism>
<dbReference type="GeneID" id="113391426"/>
<keyword evidence="7" id="KW-1185">Reference proteome</keyword>
<evidence type="ECO:0000256" key="5">
    <source>
        <dbReference type="ARBA" id="ARBA00023242"/>
    </source>
</evidence>
<dbReference type="RefSeq" id="XP_026483176.2">
    <property type="nucleotide sequence ID" value="XM_026627391.2"/>
</dbReference>
<keyword evidence="5" id="KW-0539">Nucleus</keyword>
<dbReference type="GO" id="GO:0003677">
    <property type="term" value="F:DNA binding"/>
    <property type="evidence" value="ECO:0007669"/>
    <property type="project" value="InterPro"/>
</dbReference>
<protein>
    <submittedName>
        <fullName evidence="8">Uncharacterized protein LOC113391426</fullName>
    </submittedName>
</protein>
<dbReference type="AlphaFoldDB" id="A0A8B8HII4"/>
<evidence type="ECO:0000256" key="3">
    <source>
        <dbReference type="ARBA" id="ARBA00022478"/>
    </source>
</evidence>
<evidence type="ECO:0000256" key="2">
    <source>
        <dbReference type="ARBA" id="ARBA00009430"/>
    </source>
</evidence>
<dbReference type="GO" id="GO:0000428">
    <property type="term" value="C:DNA-directed RNA polymerase complex"/>
    <property type="evidence" value="ECO:0007669"/>
    <property type="project" value="UniProtKB-KW"/>
</dbReference>
<dbReference type="Pfam" id="PF06870">
    <property type="entry name" value="RNA_pol_I_A49"/>
    <property type="match status" value="1"/>
</dbReference>
<comment type="similarity">
    <text evidence="2">Belongs to the eukaryotic RPA49/POLR1E RNA polymerase subunit family.</text>
</comment>
<keyword evidence="4" id="KW-0804">Transcription</keyword>
<keyword evidence="3" id="KW-0240">DNA-directed RNA polymerase</keyword>
<reference evidence="8" key="1">
    <citation type="submission" date="2025-08" db="UniProtKB">
        <authorList>
            <consortium name="RefSeq"/>
        </authorList>
    </citation>
    <scope>IDENTIFICATION</scope>
    <source>
        <tissue evidence="8">Whole body</tissue>
    </source>
</reference>
<evidence type="ECO:0000256" key="4">
    <source>
        <dbReference type="ARBA" id="ARBA00023163"/>
    </source>
</evidence>